<organism evidence="1 2">
    <name type="scientific">Pyxidicoccus parkwayensis</name>
    <dbReference type="NCBI Taxonomy" id="2813578"/>
    <lineage>
        <taxon>Bacteria</taxon>
        <taxon>Pseudomonadati</taxon>
        <taxon>Myxococcota</taxon>
        <taxon>Myxococcia</taxon>
        <taxon>Myxococcales</taxon>
        <taxon>Cystobacterineae</taxon>
        <taxon>Myxococcaceae</taxon>
        <taxon>Pyxidicoccus</taxon>
    </lineage>
</organism>
<reference evidence="1 2" key="1">
    <citation type="submission" date="2021-02" db="EMBL/GenBank/DDBJ databases">
        <title>De Novo genome assembly of isolated myxobacteria.</title>
        <authorList>
            <person name="Stevens D.C."/>
        </authorList>
    </citation>
    <scope>NUCLEOTIDE SEQUENCE [LARGE SCALE GENOMIC DNA]</scope>
    <source>
        <strain evidence="2">SCPEA02</strain>
    </source>
</reference>
<proteinExistence type="predicted"/>
<evidence type="ECO:0000313" key="2">
    <source>
        <dbReference type="Proteomes" id="UP000662747"/>
    </source>
</evidence>
<sequence>MNRRLALLTAVTLAGCASTTTIRGTPSGATVFVDNQRVDTTPCEYCATGHSGAPPPRGPVRCRAHRDALSAPVPESPHGNSH</sequence>
<name>A0ABX7NPK5_9BACT</name>
<gene>
    <name evidence="1" type="ORF">JY651_36910</name>
</gene>
<dbReference type="PROSITE" id="PS51257">
    <property type="entry name" value="PROKAR_LIPOPROTEIN"/>
    <property type="match status" value="1"/>
</dbReference>
<accession>A0ABX7NPK5</accession>
<evidence type="ECO:0008006" key="3">
    <source>
        <dbReference type="Google" id="ProtNLM"/>
    </source>
</evidence>
<dbReference type="RefSeq" id="WP_206722351.1">
    <property type="nucleotide sequence ID" value="NZ_CP071090.1"/>
</dbReference>
<evidence type="ECO:0000313" key="1">
    <source>
        <dbReference type="EMBL" id="QSQ20771.1"/>
    </source>
</evidence>
<dbReference type="EMBL" id="CP071090">
    <property type="protein sequence ID" value="QSQ20771.1"/>
    <property type="molecule type" value="Genomic_DNA"/>
</dbReference>
<dbReference type="Proteomes" id="UP000662747">
    <property type="component" value="Chromosome"/>
</dbReference>
<keyword evidence="2" id="KW-1185">Reference proteome</keyword>
<protein>
    <recommendedName>
        <fullName evidence="3">Lipoprotein</fullName>
    </recommendedName>
</protein>